<keyword evidence="2" id="KW-1185">Reference proteome</keyword>
<sequence length="66" mass="7072">MRGDSPLEPRKTLKTTGKVVLVSEGTKMTFASSLRLLFVGRTFAAAPSENQITPGNRNGTTSFGSR</sequence>
<dbReference type="EMBL" id="AZBU02000004">
    <property type="protein sequence ID" value="TKR80535.1"/>
    <property type="molecule type" value="Genomic_DNA"/>
</dbReference>
<gene>
    <name evidence="1" type="ORF">L596_014597</name>
</gene>
<accession>A0A4V6A2Z4</accession>
<evidence type="ECO:0000313" key="2">
    <source>
        <dbReference type="Proteomes" id="UP000298663"/>
    </source>
</evidence>
<reference evidence="1 2" key="1">
    <citation type="journal article" date="2015" name="Genome Biol.">
        <title>Comparative genomics of Steinernema reveals deeply conserved gene regulatory networks.</title>
        <authorList>
            <person name="Dillman A.R."/>
            <person name="Macchietto M."/>
            <person name="Porter C.F."/>
            <person name="Rogers A."/>
            <person name="Williams B."/>
            <person name="Antoshechkin I."/>
            <person name="Lee M.M."/>
            <person name="Goodwin Z."/>
            <person name="Lu X."/>
            <person name="Lewis E.E."/>
            <person name="Goodrich-Blair H."/>
            <person name="Stock S.P."/>
            <person name="Adams B.J."/>
            <person name="Sternberg P.W."/>
            <person name="Mortazavi A."/>
        </authorList>
    </citation>
    <scope>NUCLEOTIDE SEQUENCE [LARGE SCALE GENOMIC DNA]</scope>
    <source>
        <strain evidence="1 2">ALL</strain>
    </source>
</reference>
<dbReference type="Proteomes" id="UP000298663">
    <property type="component" value="Unassembled WGS sequence"/>
</dbReference>
<name>A0A4V6A2Z4_STECR</name>
<reference evidence="1 2" key="2">
    <citation type="journal article" date="2019" name="G3 (Bethesda)">
        <title>Hybrid Assembly of the Genome of the Entomopathogenic Nematode Steinernema carpocapsae Identifies the X-Chromosome.</title>
        <authorList>
            <person name="Serra L."/>
            <person name="Macchietto M."/>
            <person name="Macias-Munoz A."/>
            <person name="McGill C.J."/>
            <person name="Rodriguez I.M."/>
            <person name="Rodriguez B."/>
            <person name="Murad R."/>
            <person name="Mortazavi A."/>
        </authorList>
    </citation>
    <scope>NUCLEOTIDE SEQUENCE [LARGE SCALE GENOMIC DNA]</scope>
    <source>
        <strain evidence="1 2">ALL</strain>
    </source>
</reference>
<comment type="caution">
    <text evidence="1">The sequence shown here is derived from an EMBL/GenBank/DDBJ whole genome shotgun (WGS) entry which is preliminary data.</text>
</comment>
<dbReference type="AlphaFoldDB" id="A0A4V6A2Z4"/>
<evidence type="ECO:0000313" key="1">
    <source>
        <dbReference type="EMBL" id="TKR80535.1"/>
    </source>
</evidence>
<protein>
    <submittedName>
        <fullName evidence="1">Uncharacterized protein</fullName>
    </submittedName>
</protein>
<organism evidence="1 2">
    <name type="scientific">Steinernema carpocapsae</name>
    <name type="common">Entomopathogenic nematode</name>
    <dbReference type="NCBI Taxonomy" id="34508"/>
    <lineage>
        <taxon>Eukaryota</taxon>
        <taxon>Metazoa</taxon>
        <taxon>Ecdysozoa</taxon>
        <taxon>Nematoda</taxon>
        <taxon>Chromadorea</taxon>
        <taxon>Rhabditida</taxon>
        <taxon>Tylenchina</taxon>
        <taxon>Panagrolaimomorpha</taxon>
        <taxon>Strongyloidoidea</taxon>
        <taxon>Steinernematidae</taxon>
        <taxon>Steinernema</taxon>
    </lineage>
</organism>
<proteinExistence type="predicted"/>